<sequence>MGCSVTKTKIEQNLNKSKTDKFESYLMTQSLVHSPPVSRSKQYSIEKNPIIQRRKLKSQQKIRTPSVIDKDAFSV</sequence>
<feature type="region of interest" description="Disordered" evidence="1">
    <location>
        <begin position="37"/>
        <end position="63"/>
    </location>
</feature>
<evidence type="ECO:0000256" key="1">
    <source>
        <dbReference type="SAM" id="MobiDB-lite"/>
    </source>
</evidence>
<gene>
    <name evidence="2" type="ORF">PPENT_87.1.T0400077</name>
</gene>
<accession>A0A8S1UHH6</accession>
<dbReference type="AlphaFoldDB" id="A0A8S1UHH6"/>
<dbReference type="Proteomes" id="UP000689195">
    <property type="component" value="Unassembled WGS sequence"/>
</dbReference>
<reference evidence="2" key="1">
    <citation type="submission" date="2021-01" db="EMBL/GenBank/DDBJ databases">
        <authorList>
            <consortium name="Genoscope - CEA"/>
            <person name="William W."/>
        </authorList>
    </citation>
    <scope>NUCLEOTIDE SEQUENCE</scope>
</reference>
<organism evidence="2 3">
    <name type="scientific">Paramecium pentaurelia</name>
    <dbReference type="NCBI Taxonomy" id="43138"/>
    <lineage>
        <taxon>Eukaryota</taxon>
        <taxon>Sar</taxon>
        <taxon>Alveolata</taxon>
        <taxon>Ciliophora</taxon>
        <taxon>Intramacronucleata</taxon>
        <taxon>Oligohymenophorea</taxon>
        <taxon>Peniculida</taxon>
        <taxon>Parameciidae</taxon>
        <taxon>Paramecium</taxon>
    </lineage>
</organism>
<evidence type="ECO:0000313" key="3">
    <source>
        <dbReference type="Proteomes" id="UP000689195"/>
    </source>
</evidence>
<comment type="caution">
    <text evidence="2">The sequence shown here is derived from an EMBL/GenBank/DDBJ whole genome shotgun (WGS) entry which is preliminary data.</text>
</comment>
<protein>
    <submittedName>
        <fullName evidence="2">Uncharacterized protein</fullName>
    </submittedName>
</protein>
<evidence type="ECO:0000313" key="2">
    <source>
        <dbReference type="EMBL" id="CAD8163814.1"/>
    </source>
</evidence>
<proteinExistence type="predicted"/>
<keyword evidence="3" id="KW-1185">Reference proteome</keyword>
<name>A0A8S1UHH6_9CILI</name>
<dbReference type="OrthoDB" id="288770at2759"/>
<dbReference type="EMBL" id="CAJJDO010000040">
    <property type="protein sequence ID" value="CAD8163814.1"/>
    <property type="molecule type" value="Genomic_DNA"/>
</dbReference>